<evidence type="ECO:0000259" key="1">
    <source>
        <dbReference type="Pfam" id="PF00419"/>
    </source>
</evidence>
<dbReference type="EMBL" id="JBHLXG010000011">
    <property type="protein sequence ID" value="MFC0227458.1"/>
    <property type="molecule type" value="Genomic_DNA"/>
</dbReference>
<dbReference type="InterPro" id="IPR000259">
    <property type="entry name" value="Adhesion_dom_fimbrial"/>
</dbReference>
<dbReference type="RefSeq" id="WP_380676084.1">
    <property type="nucleotide sequence ID" value="NZ_CP173186.1"/>
</dbReference>
<protein>
    <submittedName>
        <fullName evidence="2">Fimbrial protein</fullName>
    </submittedName>
</protein>
<organism evidence="2 3">
    <name type="scientific">Serratia aquatilis</name>
    <dbReference type="NCBI Taxonomy" id="1737515"/>
    <lineage>
        <taxon>Bacteria</taxon>
        <taxon>Pseudomonadati</taxon>
        <taxon>Pseudomonadota</taxon>
        <taxon>Gammaproteobacteria</taxon>
        <taxon>Enterobacterales</taxon>
        <taxon>Yersiniaceae</taxon>
        <taxon>Serratia</taxon>
    </lineage>
</organism>
<dbReference type="Proteomes" id="UP001589792">
    <property type="component" value="Unassembled WGS sequence"/>
</dbReference>
<reference evidence="2 3" key="1">
    <citation type="submission" date="2024-09" db="EMBL/GenBank/DDBJ databases">
        <authorList>
            <person name="Sun Q."/>
            <person name="Mori K."/>
        </authorList>
    </citation>
    <scope>NUCLEOTIDE SEQUENCE [LARGE SCALE GENOMIC DNA]</scope>
    <source>
        <strain evidence="2 3">CCM 8626</strain>
    </source>
</reference>
<dbReference type="InterPro" id="IPR008966">
    <property type="entry name" value="Adhesion_dom_sf"/>
</dbReference>
<evidence type="ECO:0000313" key="2">
    <source>
        <dbReference type="EMBL" id="MFC0227458.1"/>
    </source>
</evidence>
<feature type="domain" description="Fimbrial-type adhesion" evidence="1">
    <location>
        <begin position="28"/>
        <end position="159"/>
    </location>
</feature>
<comment type="caution">
    <text evidence="2">The sequence shown here is derived from an EMBL/GenBank/DDBJ whole genome shotgun (WGS) entry which is preliminary data.</text>
</comment>
<gene>
    <name evidence="2" type="ORF">ACFFJ3_13220</name>
</gene>
<accession>A0ABV6EEN7</accession>
<keyword evidence="3" id="KW-1185">Reference proteome</keyword>
<dbReference type="Gene3D" id="2.60.40.1090">
    <property type="entry name" value="Fimbrial-type adhesion domain"/>
    <property type="match status" value="1"/>
</dbReference>
<proteinExistence type="predicted"/>
<dbReference type="InterPro" id="IPR036937">
    <property type="entry name" value="Adhesion_dom_fimbrial_sf"/>
</dbReference>
<evidence type="ECO:0000313" key="3">
    <source>
        <dbReference type="Proteomes" id="UP001589792"/>
    </source>
</evidence>
<dbReference type="Pfam" id="PF00419">
    <property type="entry name" value="Fimbrial"/>
    <property type="match status" value="1"/>
</dbReference>
<sequence>MSVKTVSLAMGLSLIGTLMGGALAVPVDFSGTLVEALPCSINNGKLIEVDFGNGVIIRNIDGVRYSEPITYQIACSVPGTVRLSVNGTQTLFNGAAIQTDVPGLGILLKQEGQGFTLNTPITVNLSNPPVLTAVPVSDPAQPPSPGAFTAKATLLAEYQ</sequence>
<name>A0ABV6EEN7_9GAMM</name>
<dbReference type="SUPFAM" id="SSF49401">
    <property type="entry name" value="Bacterial adhesins"/>
    <property type="match status" value="1"/>
</dbReference>